<gene>
    <name evidence="2" type="primary">LOC102806838</name>
</gene>
<name>A0ABM0MS42_SACKO</name>
<organism evidence="1 2">
    <name type="scientific">Saccoglossus kowalevskii</name>
    <name type="common">Acorn worm</name>
    <dbReference type="NCBI Taxonomy" id="10224"/>
    <lineage>
        <taxon>Eukaryota</taxon>
        <taxon>Metazoa</taxon>
        <taxon>Hemichordata</taxon>
        <taxon>Enteropneusta</taxon>
        <taxon>Harrimaniidae</taxon>
        <taxon>Saccoglossus</taxon>
    </lineage>
</organism>
<dbReference type="RefSeq" id="XP_006822833.1">
    <property type="nucleotide sequence ID" value="XM_006822770.1"/>
</dbReference>
<keyword evidence="1" id="KW-1185">Reference proteome</keyword>
<evidence type="ECO:0000313" key="1">
    <source>
        <dbReference type="Proteomes" id="UP000694865"/>
    </source>
</evidence>
<dbReference type="GeneID" id="102806838"/>
<evidence type="ECO:0000313" key="2">
    <source>
        <dbReference type="RefSeq" id="XP_006822833.1"/>
    </source>
</evidence>
<protein>
    <submittedName>
        <fullName evidence="2">Uncharacterized protein LOC102806838</fullName>
    </submittedName>
</protein>
<reference evidence="2" key="1">
    <citation type="submission" date="2025-08" db="UniProtKB">
        <authorList>
            <consortium name="RefSeq"/>
        </authorList>
    </citation>
    <scope>IDENTIFICATION</scope>
    <source>
        <tissue evidence="2">Testes</tissue>
    </source>
</reference>
<dbReference type="Proteomes" id="UP000694865">
    <property type="component" value="Unplaced"/>
</dbReference>
<accession>A0ABM0MS42</accession>
<proteinExistence type="predicted"/>
<sequence length="415" mass="48033">MDILAIDIITKLCTDFYTDSEIEYVKVLLFDLCGDHSSKRLIRRQGHKKSMNNVQDILVLLQVIDQDYIPCFVVKDLSRLPPVDYNHVDLSLLLKDNTQFKQNIEALKEGLNSMSKLHGNIFDELRSIKEKLLVKADTTMLINACDNTELPVANSQINEVCSYSDVEVTNNESECAIITDVDGAVAKEATGVSNVNGFTTVRDKRCEKRRHQSYADAVEFRTNGCYESNLLPKPTPSENRESVKNPSHLRNRYAVKGFHWQTQDRSWYTNCTWRMSAFISRLGPDTTVDMQKSYIKNSMNITDICCVRLDTRYNTYSPFCVSTTETYFLSLMNPDSWPEEVHVRKFFNVVINIIQCPRLILPPIIVDQLNLLRLLLIDYVKVITFVSYKNTGYYMKIWLIYHQFIQISMLMVCWQ</sequence>